<feature type="region of interest" description="Disordered" evidence="1">
    <location>
        <begin position="84"/>
        <end position="103"/>
    </location>
</feature>
<comment type="caution">
    <text evidence="3">The sequence shown here is derived from an EMBL/GenBank/DDBJ whole genome shotgun (WGS) entry which is preliminary data.</text>
</comment>
<sequence>MLCSCFVLLYFMDHHLPFSIIAADVAVDGSECFCGWELDLAAAFIVLKPPAAQNTTAIARLLIFHHELLMHLCIIHSVNQVETAPSNPGSTDQQQNSKMHATTTRTSAPAGLCHFSYSNYIRFFIAAVSKQHNAAQQLHSPLSANQQMAY</sequence>
<evidence type="ECO:0000313" key="4">
    <source>
        <dbReference type="Proteomes" id="UP001279734"/>
    </source>
</evidence>
<dbReference type="EMBL" id="BSYO01000034">
    <property type="protein sequence ID" value="GMH28197.1"/>
    <property type="molecule type" value="Genomic_DNA"/>
</dbReference>
<proteinExistence type="predicted"/>
<feature type="signal peptide" evidence="2">
    <location>
        <begin position="1"/>
        <end position="22"/>
    </location>
</feature>
<dbReference type="AlphaFoldDB" id="A0AAD3Y3K2"/>
<keyword evidence="4" id="KW-1185">Reference proteome</keyword>
<evidence type="ECO:0000256" key="2">
    <source>
        <dbReference type="SAM" id="SignalP"/>
    </source>
</evidence>
<name>A0AAD3Y3K2_NEPGR</name>
<reference evidence="3" key="1">
    <citation type="submission" date="2023-05" db="EMBL/GenBank/DDBJ databases">
        <title>Nepenthes gracilis genome sequencing.</title>
        <authorList>
            <person name="Fukushima K."/>
        </authorList>
    </citation>
    <scope>NUCLEOTIDE SEQUENCE</scope>
    <source>
        <strain evidence="3">SING2019-196</strain>
    </source>
</reference>
<dbReference type="Proteomes" id="UP001279734">
    <property type="component" value="Unassembled WGS sequence"/>
</dbReference>
<protein>
    <recommendedName>
        <fullName evidence="5">Secreted protein</fullName>
    </recommendedName>
</protein>
<feature type="chain" id="PRO_5042137216" description="Secreted protein" evidence="2">
    <location>
        <begin position="23"/>
        <end position="150"/>
    </location>
</feature>
<evidence type="ECO:0000256" key="1">
    <source>
        <dbReference type="SAM" id="MobiDB-lite"/>
    </source>
</evidence>
<accession>A0AAD3Y3K2</accession>
<evidence type="ECO:0008006" key="5">
    <source>
        <dbReference type="Google" id="ProtNLM"/>
    </source>
</evidence>
<organism evidence="3 4">
    <name type="scientific">Nepenthes gracilis</name>
    <name type="common">Slender pitcher plant</name>
    <dbReference type="NCBI Taxonomy" id="150966"/>
    <lineage>
        <taxon>Eukaryota</taxon>
        <taxon>Viridiplantae</taxon>
        <taxon>Streptophyta</taxon>
        <taxon>Embryophyta</taxon>
        <taxon>Tracheophyta</taxon>
        <taxon>Spermatophyta</taxon>
        <taxon>Magnoliopsida</taxon>
        <taxon>eudicotyledons</taxon>
        <taxon>Gunneridae</taxon>
        <taxon>Pentapetalae</taxon>
        <taxon>Caryophyllales</taxon>
        <taxon>Nepenthaceae</taxon>
        <taxon>Nepenthes</taxon>
    </lineage>
</organism>
<gene>
    <name evidence="3" type="ORF">Nepgr_030040</name>
</gene>
<keyword evidence="2" id="KW-0732">Signal</keyword>
<evidence type="ECO:0000313" key="3">
    <source>
        <dbReference type="EMBL" id="GMH28197.1"/>
    </source>
</evidence>